<keyword evidence="2" id="KW-1185">Reference proteome</keyword>
<evidence type="ECO:0000313" key="2">
    <source>
        <dbReference type="Proteomes" id="UP000710440"/>
    </source>
</evidence>
<dbReference type="RefSeq" id="XP_043128609.1">
    <property type="nucleotide sequence ID" value="XM_043272674.1"/>
</dbReference>
<dbReference type="Proteomes" id="UP000710440">
    <property type="component" value="Unassembled WGS sequence"/>
</dbReference>
<reference evidence="1 2" key="1">
    <citation type="submission" date="2021-02" db="EMBL/GenBank/DDBJ databases">
        <title>Pan-genome distribution and transcriptional activeness of fungal secondary metabolism genes in Aspergillus section Fumigati.</title>
        <authorList>
            <person name="Takahashi H."/>
            <person name="Umemura M."/>
            <person name="Ninomiya A."/>
            <person name="Kusuya Y."/>
            <person name="Urayama S."/>
            <person name="Shimizu M."/>
            <person name="Watanabe A."/>
            <person name="Kamei K."/>
            <person name="Yaguchi T."/>
            <person name="Hagiwara D."/>
        </authorList>
    </citation>
    <scope>NUCLEOTIDE SEQUENCE [LARGE SCALE GENOMIC DNA]</scope>
    <source>
        <strain evidence="1 2">IFM 47045</strain>
    </source>
</reference>
<organism evidence="1 2">
    <name type="scientific">Aspergillus viridinutans</name>
    <dbReference type="NCBI Taxonomy" id="75553"/>
    <lineage>
        <taxon>Eukaryota</taxon>
        <taxon>Fungi</taxon>
        <taxon>Dikarya</taxon>
        <taxon>Ascomycota</taxon>
        <taxon>Pezizomycotina</taxon>
        <taxon>Eurotiomycetes</taxon>
        <taxon>Eurotiomycetidae</taxon>
        <taxon>Eurotiales</taxon>
        <taxon>Aspergillaceae</taxon>
        <taxon>Aspergillus</taxon>
        <taxon>Aspergillus subgen. Fumigati</taxon>
    </lineage>
</organism>
<proteinExistence type="predicted"/>
<accession>A0A9P3BZN5</accession>
<dbReference type="EMBL" id="BOPL01000008">
    <property type="protein sequence ID" value="GIK05423.1"/>
    <property type="molecule type" value="Genomic_DNA"/>
</dbReference>
<dbReference type="AlphaFoldDB" id="A0A9P3BZN5"/>
<dbReference type="OrthoDB" id="3437960at2759"/>
<comment type="caution">
    <text evidence="1">The sequence shown here is derived from an EMBL/GenBank/DDBJ whole genome shotgun (WGS) entry which is preliminary data.</text>
</comment>
<protein>
    <submittedName>
        <fullName evidence="1">Uncharacterized protein</fullName>
    </submittedName>
</protein>
<gene>
    <name evidence="1" type="ORF">Aspvir_009533</name>
</gene>
<sequence>MAHPQMHTHTRGDAAFTESPPAYQSILPLAASGTFVPAVYMQHDLPVSYAPIQQSIPLPSAVPVMAMNETQYSLFSEHSMQQFHSQGLGGFWNAGFIPITDHREESGQGAEQWL</sequence>
<evidence type="ECO:0000313" key="1">
    <source>
        <dbReference type="EMBL" id="GIK05423.1"/>
    </source>
</evidence>
<name>A0A9P3BZN5_ASPVI</name>
<dbReference type="GeneID" id="66937515"/>